<evidence type="ECO:0000256" key="5">
    <source>
        <dbReference type="ARBA" id="ARBA00023136"/>
    </source>
</evidence>
<keyword evidence="4 6" id="KW-1133">Transmembrane helix</keyword>
<sequence>MLSALTLILCCQLAGELITRFAGLPVPGPVAGMVILFTLLAIKGSVPDDIGAVADTLLRHLALLFVPAGVGVMAHMGLLGQDWLPISVALVGSTLATIAVTALVMNRLARAGSSDSAEADNG</sequence>
<evidence type="ECO:0000256" key="3">
    <source>
        <dbReference type="ARBA" id="ARBA00022692"/>
    </source>
</evidence>
<evidence type="ECO:0000313" key="7">
    <source>
        <dbReference type="EMBL" id="MCY0146792.1"/>
    </source>
</evidence>
<evidence type="ECO:0000256" key="2">
    <source>
        <dbReference type="ARBA" id="ARBA00022475"/>
    </source>
</evidence>
<feature type="transmembrane region" description="Helical" evidence="6">
    <location>
        <begin position="83"/>
        <end position="104"/>
    </location>
</feature>
<evidence type="ECO:0000256" key="1">
    <source>
        <dbReference type="ARBA" id="ARBA00004651"/>
    </source>
</evidence>
<evidence type="ECO:0000256" key="4">
    <source>
        <dbReference type="ARBA" id="ARBA00022989"/>
    </source>
</evidence>
<protein>
    <submittedName>
        <fullName evidence="7">CidA/LrgA family protein</fullName>
    </submittedName>
</protein>
<dbReference type="Proteomes" id="UP001073227">
    <property type="component" value="Unassembled WGS sequence"/>
</dbReference>
<keyword evidence="2" id="KW-1003">Cell membrane</keyword>
<dbReference type="EMBL" id="JAOVZR010000001">
    <property type="protein sequence ID" value="MCY0146792.1"/>
    <property type="molecule type" value="Genomic_DNA"/>
</dbReference>
<proteinExistence type="predicted"/>
<dbReference type="Pfam" id="PF03788">
    <property type="entry name" value="LrgA"/>
    <property type="match status" value="1"/>
</dbReference>
<comment type="caution">
    <text evidence="7">The sequence shown here is derived from an EMBL/GenBank/DDBJ whole genome shotgun (WGS) entry which is preliminary data.</text>
</comment>
<dbReference type="PANTHER" id="PTHR33931">
    <property type="entry name" value="HOLIN-LIKE PROTEIN CIDA-RELATED"/>
    <property type="match status" value="1"/>
</dbReference>
<evidence type="ECO:0000256" key="6">
    <source>
        <dbReference type="SAM" id="Phobius"/>
    </source>
</evidence>
<organism evidence="7 8">
    <name type="scientific">Hoeflea algicola</name>
    <dbReference type="NCBI Taxonomy" id="2983763"/>
    <lineage>
        <taxon>Bacteria</taxon>
        <taxon>Pseudomonadati</taxon>
        <taxon>Pseudomonadota</taxon>
        <taxon>Alphaproteobacteria</taxon>
        <taxon>Hyphomicrobiales</taxon>
        <taxon>Rhizobiaceae</taxon>
        <taxon>Hoeflea</taxon>
    </lineage>
</organism>
<keyword evidence="8" id="KW-1185">Reference proteome</keyword>
<dbReference type="InterPro" id="IPR005538">
    <property type="entry name" value="LrgA/CidA"/>
</dbReference>
<name>A0ABT3Z4X8_9HYPH</name>
<feature type="transmembrane region" description="Helical" evidence="6">
    <location>
        <begin position="24"/>
        <end position="45"/>
    </location>
</feature>
<keyword evidence="3 6" id="KW-0812">Transmembrane</keyword>
<reference evidence="7" key="1">
    <citation type="submission" date="2022-10" db="EMBL/GenBank/DDBJ databases">
        <title>Hoeflea sp. G2-23, isolated from marine algae.</title>
        <authorList>
            <person name="Kristyanto S."/>
            <person name="Kim J.M."/>
            <person name="Jeon C.O."/>
        </authorList>
    </citation>
    <scope>NUCLEOTIDE SEQUENCE</scope>
    <source>
        <strain evidence="7">G2-23</strain>
    </source>
</reference>
<accession>A0ABT3Z4X8</accession>
<dbReference type="PANTHER" id="PTHR33931:SF2">
    <property type="entry name" value="HOLIN-LIKE PROTEIN CIDA"/>
    <property type="match status" value="1"/>
</dbReference>
<feature type="transmembrane region" description="Helical" evidence="6">
    <location>
        <begin position="57"/>
        <end position="77"/>
    </location>
</feature>
<evidence type="ECO:0000313" key="8">
    <source>
        <dbReference type="Proteomes" id="UP001073227"/>
    </source>
</evidence>
<keyword evidence="5 6" id="KW-0472">Membrane</keyword>
<dbReference type="RefSeq" id="WP_267652437.1">
    <property type="nucleotide sequence ID" value="NZ_JAOVZR010000001.1"/>
</dbReference>
<comment type="subcellular location">
    <subcellularLocation>
        <location evidence="1">Cell membrane</location>
        <topology evidence="1">Multi-pass membrane protein</topology>
    </subcellularLocation>
</comment>
<gene>
    <name evidence="7" type="ORF">OEG84_03420</name>
</gene>